<keyword evidence="5" id="KW-1185">Reference proteome</keyword>
<dbReference type="InterPro" id="IPR017871">
    <property type="entry name" value="ABC_transporter-like_CS"/>
</dbReference>
<dbReference type="SMART" id="SM00382">
    <property type="entry name" value="AAA"/>
    <property type="match status" value="1"/>
</dbReference>
<dbReference type="Pfam" id="PF00005">
    <property type="entry name" value="ABC_tran"/>
    <property type="match status" value="1"/>
</dbReference>
<dbReference type="EMBL" id="JADCNL010000005">
    <property type="protein sequence ID" value="KAG0481713.1"/>
    <property type="molecule type" value="Genomic_DNA"/>
</dbReference>
<dbReference type="PROSITE" id="PS50893">
    <property type="entry name" value="ABC_TRANSPORTER_2"/>
    <property type="match status" value="1"/>
</dbReference>
<comment type="caution">
    <text evidence="4">The sequence shown here is derived from an EMBL/GenBank/DDBJ whole genome shotgun (WGS) entry which is preliminary data.</text>
</comment>
<proteinExistence type="predicted"/>
<keyword evidence="2" id="KW-0067">ATP-binding</keyword>
<dbReference type="SUPFAM" id="SSF52540">
    <property type="entry name" value="P-loop containing nucleoside triphosphate hydrolases"/>
    <property type="match status" value="1"/>
</dbReference>
<evidence type="ECO:0000313" key="4">
    <source>
        <dbReference type="EMBL" id="KAG0481713.1"/>
    </source>
</evidence>
<sequence>MARCVHSSTFTPSLPIRSSPSKLCQTFAIFRVPSRFLCYGTRRRRASSAAAALTVDSRTIGEGPHSTDVSRVLLEARDLTAVVAESRQEILRGVNLTINEGEVHVIMGKNGSGKSTLSKVLAGHPDYEVTGGSVSFKGENLLEMEPEERSYAGIFMSFQTPVEIPGVSNMEFLRMACNAHKKKHNEAELSPIEFFGFLQPKLIAVRMDPSFLNRNVNEGFSGGEKKRNEILQLLVLDPKLAILDEIDSGLDVDALQDVAKAVNGVLTPHNSVLMITHYLRLLDYIKPSFVHIMEAGTIVRTGDMSLAKQLEKEGYRAISDL</sequence>
<protein>
    <recommendedName>
        <fullName evidence="3">ABC transporter domain-containing protein</fullName>
    </recommendedName>
</protein>
<dbReference type="InterPro" id="IPR027417">
    <property type="entry name" value="P-loop_NTPase"/>
</dbReference>
<dbReference type="CDD" id="cd03217">
    <property type="entry name" value="ABC_FeS_Assembly"/>
    <property type="match status" value="1"/>
</dbReference>
<dbReference type="OrthoDB" id="782807at2759"/>
<evidence type="ECO:0000256" key="2">
    <source>
        <dbReference type="ARBA" id="ARBA00022840"/>
    </source>
</evidence>
<dbReference type="NCBIfam" id="TIGR01978">
    <property type="entry name" value="sufC"/>
    <property type="match status" value="1"/>
</dbReference>
<dbReference type="InterPro" id="IPR003593">
    <property type="entry name" value="AAA+_ATPase"/>
</dbReference>
<dbReference type="Proteomes" id="UP000636800">
    <property type="component" value="Chromosome 5"/>
</dbReference>
<evidence type="ECO:0000256" key="1">
    <source>
        <dbReference type="ARBA" id="ARBA00022741"/>
    </source>
</evidence>
<dbReference type="PROSITE" id="PS00211">
    <property type="entry name" value="ABC_TRANSPORTER_1"/>
    <property type="match status" value="1"/>
</dbReference>
<gene>
    <name evidence="4" type="ORF">HPP92_012571</name>
</gene>
<dbReference type="GO" id="GO:0016887">
    <property type="term" value="F:ATP hydrolysis activity"/>
    <property type="evidence" value="ECO:0007669"/>
    <property type="project" value="InterPro"/>
</dbReference>
<keyword evidence="1" id="KW-0547">Nucleotide-binding</keyword>
<dbReference type="InterPro" id="IPR010230">
    <property type="entry name" value="FeS-cluster_ATPase_SufC"/>
</dbReference>
<feature type="domain" description="ABC transporter" evidence="3">
    <location>
        <begin position="74"/>
        <end position="320"/>
    </location>
</feature>
<dbReference type="PANTHER" id="PTHR43204:SF1">
    <property type="entry name" value="ABC TRANSPORTER I FAMILY MEMBER 6, CHLOROPLASTIC"/>
    <property type="match status" value="1"/>
</dbReference>
<reference evidence="4 5" key="1">
    <citation type="journal article" date="2020" name="Nat. Food">
        <title>A phased Vanilla planifolia genome enables genetic improvement of flavour and production.</title>
        <authorList>
            <person name="Hasing T."/>
            <person name="Tang H."/>
            <person name="Brym M."/>
            <person name="Khazi F."/>
            <person name="Huang T."/>
            <person name="Chambers A.H."/>
        </authorList>
    </citation>
    <scope>NUCLEOTIDE SEQUENCE [LARGE SCALE GENOMIC DNA]</scope>
    <source>
        <tissue evidence="4">Leaf</tissue>
    </source>
</reference>
<evidence type="ECO:0000313" key="5">
    <source>
        <dbReference type="Proteomes" id="UP000636800"/>
    </source>
</evidence>
<accession>A0A835R8A5</accession>
<evidence type="ECO:0000259" key="3">
    <source>
        <dbReference type="PROSITE" id="PS50893"/>
    </source>
</evidence>
<dbReference type="AlphaFoldDB" id="A0A835R8A5"/>
<dbReference type="GO" id="GO:0005524">
    <property type="term" value="F:ATP binding"/>
    <property type="evidence" value="ECO:0007669"/>
    <property type="project" value="UniProtKB-KW"/>
</dbReference>
<organism evidence="4 5">
    <name type="scientific">Vanilla planifolia</name>
    <name type="common">Vanilla</name>
    <dbReference type="NCBI Taxonomy" id="51239"/>
    <lineage>
        <taxon>Eukaryota</taxon>
        <taxon>Viridiplantae</taxon>
        <taxon>Streptophyta</taxon>
        <taxon>Embryophyta</taxon>
        <taxon>Tracheophyta</taxon>
        <taxon>Spermatophyta</taxon>
        <taxon>Magnoliopsida</taxon>
        <taxon>Liliopsida</taxon>
        <taxon>Asparagales</taxon>
        <taxon>Orchidaceae</taxon>
        <taxon>Vanilloideae</taxon>
        <taxon>Vanilleae</taxon>
        <taxon>Vanilla</taxon>
    </lineage>
</organism>
<dbReference type="InterPro" id="IPR003439">
    <property type="entry name" value="ABC_transporter-like_ATP-bd"/>
</dbReference>
<dbReference type="Gene3D" id="3.40.50.300">
    <property type="entry name" value="P-loop containing nucleotide triphosphate hydrolases"/>
    <property type="match status" value="1"/>
</dbReference>
<dbReference type="PANTHER" id="PTHR43204">
    <property type="entry name" value="ABC TRANSPORTER I FAMILY MEMBER 6, CHLOROPLASTIC"/>
    <property type="match status" value="1"/>
</dbReference>
<name>A0A835R8A5_VANPL</name>